<dbReference type="NCBIfam" id="TIGR03292">
    <property type="entry name" value="PhnH_redo"/>
    <property type="match status" value="1"/>
</dbReference>
<dbReference type="Gene3D" id="3.40.50.11310">
    <property type="entry name" value="Bacterial phosphonate metabolism protein PhnH"/>
    <property type="match status" value="1"/>
</dbReference>
<dbReference type="InterPro" id="IPR038058">
    <property type="entry name" value="PhnH-like_sp"/>
</dbReference>
<gene>
    <name evidence="1" type="primary">phnH</name>
    <name evidence="1" type="ORF">RXV79_00770</name>
</gene>
<reference evidence="1 2" key="1">
    <citation type="submission" date="2023-10" db="EMBL/GenBank/DDBJ databases">
        <title>Bacteria for the degradation of biodegradable plastic PBAT(Polybutylene adipate terephthalate).</title>
        <authorList>
            <person name="Weon H.-Y."/>
            <person name="Yeon J."/>
        </authorList>
    </citation>
    <scope>NUCLEOTIDE SEQUENCE [LARGE SCALE GENOMIC DNA]</scope>
    <source>
        <strain evidence="1 2">SBD 7-3</strain>
    </source>
</reference>
<keyword evidence="2" id="KW-1185">Reference proteome</keyword>
<protein>
    <submittedName>
        <fullName evidence="1">Phosphonate C-P lyase system protein PhnH</fullName>
    </submittedName>
</protein>
<dbReference type="SUPFAM" id="SSF159709">
    <property type="entry name" value="PhnH-like"/>
    <property type="match status" value="1"/>
</dbReference>
<dbReference type="Pfam" id="PF05845">
    <property type="entry name" value="PhnH"/>
    <property type="match status" value="1"/>
</dbReference>
<organism evidence="1 2">
    <name type="scientific">Piscinibacter gummiphilus</name>
    <dbReference type="NCBI Taxonomy" id="946333"/>
    <lineage>
        <taxon>Bacteria</taxon>
        <taxon>Pseudomonadati</taxon>
        <taxon>Pseudomonadota</taxon>
        <taxon>Betaproteobacteria</taxon>
        <taxon>Burkholderiales</taxon>
        <taxon>Sphaerotilaceae</taxon>
        <taxon>Piscinibacter</taxon>
    </lineage>
</organism>
<accession>A0ABZ0CUG5</accession>
<evidence type="ECO:0000313" key="1">
    <source>
        <dbReference type="EMBL" id="WOB08599.1"/>
    </source>
</evidence>
<dbReference type="PIRSF" id="PIRSF020680">
    <property type="entry name" value="PhnH"/>
    <property type="match status" value="1"/>
</dbReference>
<evidence type="ECO:0000313" key="2">
    <source>
        <dbReference type="Proteomes" id="UP001303946"/>
    </source>
</evidence>
<dbReference type="EMBL" id="CP136336">
    <property type="protein sequence ID" value="WOB08599.1"/>
    <property type="molecule type" value="Genomic_DNA"/>
</dbReference>
<keyword evidence="1" id="KW-0456">Lyase</keyword>
<name>A0ABZ0CUG5_9BURK</name>
<proteinExistence type="predicted"/>
<dbReference type="InterPro" id="IPR008772">
    <property type="entry name" value="Phosphonate_metab_PhnH"/>
</dbReference>
<sequence>MNARAELLANMPRGFADATHDAQAVFRAVLDALSRPGRLQTLAASDGLQAPAPLSRGLTALLLTLLDAETSLHLDGPLASDAAWLYARFHTGVQPAAREVADFVAARAADASLEGLRLGTDEAPQHGATLIVDAPTLAGQSLVLSGPGIEHTQRIGLCGLSAEFWQQRIAQEKHFPRGVDLLIVCGSQLIAVPRSTHIEMEAH</sequence>
<dbReference type="GO" id="GO:0016829">
    <property type="term" value="F:lyase activity"/>
    <property type="evidence" value="ECO:0007669"/>
    <property type="project" value="UniProtKB-KW"/>
</dbReference>
<dbReference type="RefSeq" id="WP_316701388.1">
    <property type="nucleotide sequence ID" value="NZ_CP136336.1"/>
</dbReference>
<dbReference type="Proteomes" id="UP001303946">
    <property type="component" value="Chromosome"/>
</dbReference>